<dbReference type="InterPro" id="IPR001962">
    <property type="entry name" value="Asn_synthase"/>
</dbReference>
<keyword evidence="13" id="KW-1185">Reference proteome</keyword>
<dbReference type="CDD" id="cd01991">
    <property type="entry name" value="Asn_synthase_B_C"/>
    <property type="match status" value="1"/>
</dbReference>
<evidence type="ECO:0000256" key="7">
    <source>
        <dbReference type="ARBA" id="ARBA00048741"/>
    </source>
</evidence>
<evidence type="ECO:0000256" key="8">
    <source>
        <dbReference type="PIRSR" id="PIRSR001589-1"/>
    </source>
</evidence>
<feature type="site" description="Important for beta-aspartyl-AMP intermediate formation" evidence="10">
    <location>
        <position position="367"/>
    </location>
</feature>
<dbReference type="Gene3D" id="3.60.20.10">
    <property type="entry name" value="Glutamine Phosphoribosylpyrophosphate, subunit 1, domain 1"/>
    <property type="match status" value="1"/>
</dbReference>
<dbReference type="InterPro" id="IPR006426">
    <property type="entry name" value="Asn_synth_AEB"/>
</dbReference>
<evidence type="ECO:0000313" key="13">
    <source>
        <dbReference type="Proteomes" id="UP000031518"/>
    </source>
</evidence>
<evidence type="ECO:0000256" key="6">
    <source>
        <dbReference type="ARBA" id="ARBA00022962"/>
    </source>
</evidence>
<keyword evidence="12" id="KW-0436">Ligase</keyword>
<dbReference type="RefSeq" id="WP_060635588.1">
    <property type="nucleotide sequence ID" value="NZ_CBXV010000008.1"/>
</dbReference>
<keyword evidence="6 8" id="KW-0315">Glutamine amidotransferase</keyword>
<feature type="binding site" evidence="9">
    <location>
        <position position="267"/>
    </location>
    <ligand>
        <name>ATP</name>
        <dbReference type="ChEBI" id="CHEBI:30616"/>
    </ligand>
</feature>
<keyword evidence="8" id="KW-0028">Amino-acid biosynthesis</keyword>
<reference evidence="12 13" key="1">
    <citation type="submission" date="2013-12" db="EMBL/GenBank/DDBJ databases">
        <authorList>
            <person name="Stott M."/>
        </authorList>
    </citation>
    <scope>NUCLEOTIDE SEQUENCE [LARGE SCALE GENOMIC DNA]</scope>
    <source>
        <strain evidence="12 13">K22</strain>
    </source>
</reference>
<feature type="binding site" evidence="9">
    <location>
        <position position="293"/>
    </location>
    <ligand>
        <name>ATP</name>
        <dbReference type="ChEBI" id="CHEBI:30616"/>
    </ligand>
</feature>
<dbReference type="PANTHER" id="PTHR43284">
    <property type="entry name" value="ASPARAGINE SYNTHETASE (GLUTAMINE-HYDROLYZING)"/>
    <property type="match status" value="1"/>
</dbReference>
<dbReference type="InterPro" id="IPR014729">
    <property type="entry name" value="Rossmann-like_a/b/a_fold"/>
</dbReference>
<dbReference type="Pfam" id="PF00733">
    <property type="entry name" value="Asn_synthase"/>
    <property type="match status" value="1"/>
</dbReference>
<dbReference type="PROSITE" id="PS51278">
    <property type="entry name" value="GATASE_TYPE_2"/>
    <property type="match status" value="1"/>
</dbReference>
<organism evidence="12 13">
    <name type="scientific">Pyrinomonas methylaliphatogenes</name>
    <dbReference type="NCBI Taxonomy" id="454194"/>
    <lineage>
        <taxon>Bacteria</taxon>
        <taxon>Pseudomonadati</taxon>
        <taxon>Acidobacteriota</taxon>
        <taxon>Blastocatellia</taxon>
        <taxon>Blastocatellales</taxon>
        <taxon>Pyrinomonadaceae</taxon>
        <taxon>Pyrinomonas</taxon>
    </lineage>
</organism>
<evidence type="ECO:0000259" key="11">
    <source>
        <dbReference type="PROSITE" id="PS51278"/>
    </source>
</evidence>
<dbReference type="OrthoDB" id="9763290at2"/>
<dbReference type="AlphaFoldDB" id="A0A0B6WYA8"/>
<dbReference type="InterPro" id="IPR029055">
    <property type="entry name" value="Ntn_hydrolases_N"/>
</dbReference>
<evidence type="ECO:0000256" key="1">
    <source>
        <dbReference type="ARBA" id="ARBA00005187"/>
    </source>
</evidence>
<dbReference type="PANTHER" id="PTHR43284:SF1">
    <property type="entry name" value="ASPARAGINE SYNTHETASE"/>
    <property type="match status" value="1"/>
</dbReference>
<dbReference type="InterPro" id="IPR017932">
    <property type="entry name" value="GATase_2_dom"/>
</dbReference>
<dbReference type="EC" id="6.3.5.4" evidence="3"/>
<evidence type="ECO:0000256" key="2">
    <source>
        <dbReference type="ARBA" id="ARBA00005752"/>
    </source>
</evidence>
<dbReference type="CDD" id="cd00712">
    <property type="entry name" value="AsnB"/>
    <property type="match status" value="1"/>
</dbReference>
<name>A0A0B6WYA8_9BACT</name>
<dbReference type="STRING" id="454194.PYK22_02273"/>
<keyword evidence="8" id="KW-0061">Asparagine biosynthesis</keyword>
<sequence length="638" mass="71569">MCGIAGVVGFEDRRAAHCAVVRMRRALERRGPNGAGLELWQNAVLGHRRLAIFDLSEAGRQPMVTADRRLGVVFNGAIYNFMDLRRELENLGFKFKSRTDTEVLLHGYRAWGIDGLVERIHGMFAFGLWDEDAQKLFLVRDRLGVKPLFYHVGPDGSLAFASTARALRFGGFADEIDDGAVLEFLEFGFITDARSIYKEVKKVAAATILEWNGANRTCVTREYWHLPTPKDNEAKGISFAEAVKRTEELFLRAVEKRLQADVPVGALLSGGVDSSLVCWAITKLGGDVTAFTVATPNDPSDESADAKATARRLGIKHEILELSPDDSPTVDELTEAFSEPFSAASALGMLRISRAFAESATVMLTGDGGDDVFLGYPEHLNFYAAQRIARHLPSSAPDLWKKMKPLLPRTGIIKRAGSFLDYATGGLGAVACVRDGLPFYEIHGILGERLIGQRLPQRQLPRSLDSARDLLEEFLRYDRRTRFTGEYLTKVDGATMHYAIEARSPFLDHQLWEFASSLPFEIRLHGWTLKAVLRELARRHIDERVARGKKRGFSIPVGRWLVGRWRALMEEVFSDSVLEREGWIRAASVIDQLRRAVKVGLAPNQLWYLLVLEFWLRRERQQDIEHSEVVASETAQSL</sequence>
<reference evidence="12 13" key="2">
    <citation type="submission" date="2015-01" db="EMBL/GenBank/DDBJ databases">
        <title>Complete genome sequence of Pyrinomonas methylaliphatogenes type strain K22T.</title>
        <authorList>
            <person name="Lee K.C.Y."/>
            <person name="Power J.F."/>
            <person name="Dunfield P.F."/>
            <person name="Morgan X.C."/>
            <person name="Huttenhower C."/>
            <person name="Stott M.B."/>
        </authorList>
    </citation>
    <scope>NUCLEOTIDE SEQUENCE [LARGE SCALE GENOMIC DNA]</scope>
    <source>
        <strain evidence="12 13">K22</strain>
    </source>
</reference>
<evidence type="ECO:0000256" key="4">
    <source>
        <dbReference type="ARBA" id="ARBA00022741"/>
    </source>
</evidence>
<feature type="domain" description="Glutamine amidotransferase type-2" evidence="11">
    <location>
        <begin position="2"/>
        <end position="187"/>
    </location>
</feature>
<dbReference type="GO" id="GO:0005524">
    <property type="term" value="F:ATP binding"/>
    <property type="evidence" value="ECO:0007669"/>
    <property type="project" value="UniProtKB-KW"/>
</dbReference>
<evidence type="ECO:0000256" key="10">
    <source>
        <dbReference type="PIRSR" id="PIRSR001589-3"/>
    </source>
</evidence>
<dbReference type="GO" id="GO:0005829">
    <property type="term" value="C:cytosol"/>
    <property type="evidence" value="ECO:0007669"/>
    <property type="project" value="TreeGrafter"/>
</dbReference>
<dbReference type="NCBIfam" id="TIGR01536">
    <property type="entry name" value="asn_synth_AEB"/>
    <property type="match status" value="1"/>
</dbReference>
<dbReference type="InterPro" id="IPR051786">
    <property type="entry name" value="ASN_synthetase/amidase"/>
</dbReference>
<keyword evidence="4 9" id="KW-0547">Nucleotide-binding</keyword>
<keyword evidence="5 9" id="KW-0067">ATP-binding</keyword>
<accession>A0A0B6WYA8</accession>
<dbReference type="Pfam" id="PF13537">
    <property type="entry name" value="GATase_7"/>
    <property type="match status" value="1"/>
</dbReference>
<protein>
    <recommendedName>
        <fullName evidence="3">asparagine synthase (glutamine-hydrolyzing)</fullName>
        <ecNumber evidence="3">6.3.5.4</ecNumber>
    </recommendedName>
</protein>
<dbReference type="SUPFAM" id="SSF52402">
    <property type="entry name" value="Adenine nucleotide alpha hydrolases-like"/>
    <property type="match status" value="1"/>
</dbReference>
<feature type="active site" description="For GATase activity" evidence="8">
    <location>
        <position position="2"/>
    </location>
</feature>
<dbReference type="PIRSF" id="PIRSF001589">
    <property type="entry name" value="Asn_synthetase_glu-h"/>
    <property type="match status" value="1"/>
</dbReference>
<evidence type="ECO:0000256" key="3">
    <source>
        <dbReference type="ARBA" id="ARBA00012737"/>
    </source>
</evidence>
<proteinExistence type="inferred from homology"/>
<evidence type="ECO:0000256" key="9">
    <source>
        <dbReference type="PIRSR" id="PIRSR001589-2"/>
    </source>
</evidence>
<dbReference type="Gene3D" id="3.40.50.620">
    <property type="entry name" value="HUPs"/>
    <property type="match status" value="1"/>
</dbReference>
<dbReference type="SUPFAM" id="SSF56235">
    <property type="entry name" value="N-terminal nucleophile aminohydrolases (Ntn hydrolases)"/>
    <property type="match status" value="1"/>
</dbReference>
<comment type="pathway">
    <text evidence="1">Amino-acid biosynthesis; L-asparagine biosynthesis; L-asparagine from L-aspartate (L-Gln route): step 1/1.</text>
</comment>
<comment type="catalytic activity">
    <reaction evidence="7">
        <text>L-aspartate + L-glutamine + ATP + H2O = L-asparagine + L-glutamate + AMP + diphosphate + H(+)</text>
        <dbReference type="Rhea" id="RHEA:12228"/>
        <dbReference type="ChEBI" id="CHEBI:15377"/>
        <dbReference type="ChEBI" id="CHEBI:15378"/>
        <dbReference type="ChEBI" id="CHEBI:29985"/>
        <dbReference type="ChEBI" id="CHEBI:29991"/>
        <dbReference type="ChEBI" id="CHEBI:30616"/>
        <dbReference type="ChEBI" id="CHEBI:33019"/>
        <dbReference type="ChEBI" id="CHEBI:58048"/>
        <dbReference type="ChEBI" id="CHEBI:58359"/>
        <dbReference type="ChEBI" id="CHEBI:456215"/>
        <dbReference type="EC" id="6.3.5.4"/>
    </reaction>
</comment>
<gene>
    <name evidence="12" type="ORF">PYK22_02273</name>
</gene>
<evidence type="ECO:0000256" key="5">
    <source>
        <dbReference type="ARBA" id="ARBA00022840"/>
    </source>
</evidence>
<feature type="binding site" evidence="9">
    <location>
        <position position="100"/>
    </location>
    <ligand>
        <name>L-glutamine</name>
        <dbReference type="ChEBI" id="CHEBI:58359"/>
    </ligand>
</feature>
<dbReference type="EMBL" id="CBXV010000008">
    <property type="protein sequence ID" value="CDM66253.1"/>
    <property type="molecule type" value="Genomic_DNA"/>
</dbReference>
<comment type="similarity">
    <text evidence="2">Belongs to the asparagine synthetase family.</text>
</comment>
<dbReference type="Proteomes" id="UP000031518">
    <property type="component" value="Unassembled WGS sequence"/>
</dbReference>
<evidence type="ECO:0000313" key="12">
    <source>
        <dbReference type="EMBL" id="CDM66253.1"/>
    </source>
</evidence>
<dbReference type="InterPro" id="IPR033738">
    <property type="entry name" value="AsnB_N"/>
</dbReference>
<dbReference type="GO" id="GO:0006529">
    <property type="term" value="P:asparagine biosynthetic process"/>
    <property type="evidence" value="ECO:0007669"/>
    <property type="project" value="UniProtKB-KW"/>
</dbReference>
<dbReference type="GO" id="GO:0004066">
    <property type="term" value="F:asparagine synthase (glutamine-hydrolyzing) activity"/>
    <property type="evidence" value="ECO:0007669"/>
    <property type="project" value="UniProtKB-EC"/>
</dbReference>